<dbReference type="NCBIfam" id="TIGR00176">
    <property type="entry name" value="mobB"/>
    <property type="match status" value="1"/>
</dbReference>
<accession>A0A095BCE9</accession>
<dbReference type="AlphaFoldDB" id="A0A095BCE9"/>
<evidence type="ECO:0000313" key="2">
    <source>
        <dbReference type="EMBL" id="KGB26488.1"/>
    </source>
</evidence>
<feature type="domain" description="Molybdopterin-guanine dinucleotide biosynthesis protein B (MobB)" evidence="1">
    <location>
        <begin position="9"/>
        <end position="138"/>
    </location>
</feature>
<dbReference type="PANTHER" id="PTHR40072:SF1">
    <property type="entry name" value="MOLYBDOPTERIN-GUANINE DINUCLEOTIDE BIOSYNTHESIS ADAPTER PROTEIN"/>
    <property type="match status" value="1"/>
</dbReference>
<dbReference type="Gene3D" id="3.40.50.300">
    <property type="entry name" value="P-loop containing nucleotide triphosphate hydrolases"/>
    <property type="match status" value="1"/>
</dbReference>
<gene>
    <name evidence="2" type="ORF">AtDm6_0114</name>
</gene>
<sequence>MSTPRHQAVMGLTGRSGSGKTHLMARLLPVLRARGVSVSTIKHTHHHIDIDKPGKDSFIHRQAGASEVMLVTPDRWILQHSQPEPGLPDILRRMARVDLVLIEGFHASVPATIEIYRADIGKEPLFKSPTNRILAVATTTPAAVSASFPTLDLDDTDAIASFILKNASSIQLT</sequence>
<dbReference type="EMBL" id="JOKM01000006">
    <property type="protein sequence ID" value="KGB26488.1"/>
    <property type="molecule type" value="Genomic_DNA"/>
</dbReference>
<evidence type="ECO:0000313" key="3">
    <source>
        <dbReference type="Proteomes" id="UP000029448"/>
    </source>
</evidence>
<comment type="caution">
    <text evidence="2">The sequence shown here is derived from an EMBL/GenBank/DDBJ whole genome shotgun (WGS) entry which is preliminary data.</text>
</comment>
<dbReference type="GO" id="GO:0006777">
    <property type="term" value="P:Mo-molybdopterin cofactor biosynthetic process"/>
    <property type="evidence" value="ECO:0007669"/>
    <property type="project" value="InterPro"/>
</dbReference>
<dbReference type="STRING" id="104102.AtDm6_0114"/>
<keyword evidence="3" id="KW-1185">Reference proteome</keyword>
<dbReference type="Proteomes" id="UP000029448">
    <property type="component" value="Unassembled WGS sequence"/>
</dbReference>
<dbReference type="Pfam" id="PF03205">
    <property type="entry name" value="MobB"/>
    <property type="match status" value="1"/>
</dbReference>
<protein>
    <submittedName>
        <fullName evidence="2">Molybdopterin-guanine dinucleotide biosynthesis protein MobB</fullName>
    </submittedName>
</protein>
<dbReference type="SUPFAM" id="SSF52540">
    <property type="entry name" value="P-loop containing nucleoside triphosphate hydrolases"/>
    <property type="match status" value="1"/>
</dbReference>
<evidence type="ECO:0000259" key="1">
    <source>
        <dbReference type="Pfam" id="PF03205"/>
    </source>
</evidence>
<dbReference type="PATRIC" id="fig|104102.7.peg.112"/>
<dbReference type="RefSeq" id="WP_035377200.1">
    <property type="nucleotide sequence ID" value="NZ_JACAOJ010000062.1"/>
</dbReference>
<dbReference type="PANTHER" id="PTHR40072">
    <property type="entry name" value="MOLYBDOPTERIN-GUANINE DINUCLEOTIDE BIOSYNTHESIS ADAPTER PROTEIN-RELATED"/>
    <property type="match status" value="1"/>
</dbReference>
<dbReference type="InterPro" id="IPR027417">
    <property type="entry name" value="P-loop_NTPase"/>
</dbReference>
<proteinExistence type="predicted"/>
<dbReference type="InterPro" id="IPR052539">
    <property type="entry name" value="MGD_biosynthesis_adapter"/>
</dbReference>
<dbReference type="CDD" id="cd03116">
    <property type="entry name" value="MobB"/>
    <property type="match status" value="1"/>
</dbReference>
<organism evidence="2 3">
    <name type="scientific">Acetobacter tropicalis</name>
    <dbReference type="NCBI Taxonomy" id="104102"/>
    <lineage>
        <taxon>Bacteria</taxon>
        <taxon>Pseudomonadati</taxon>
        <taxon>Pseudomonadota</taxon>
        <taxon>Alphaproteobacteria</taxon>
        <taxon>Acetobacterales</taxon>
        <taxon>Acetobacteraceae</taxon>
        <taxon>Acetobacter</taxon>
    </lineage>
</organism>
<dbReference type="GO" id="GO:0005525">
    <property type="term" value="F:GTP binding"/>
    <property type="evidence" value="ECO:0007669"/>
    <property type="project" value="InterPro"/>
</dbReference>
<dbReference type="GeneID" id="89479788"/>
<dbReference type="InterPro" id="IPR004435">
    <property type="entry name" value="MobB_dom"/>
</dbReference>
<reference evidence="2 3" key="1">
    <citation type="submission" date="2014-06" db="EMBL/GenBank/DDBJ databases">
        <title>Functional and comparative genomic analyses of the Drosophila gut microbiota identify candidate symbiosis factors.</title>
        <authorList>
            <person name="Newell P.D."/>
            <person name="Chaston J.M."/>
            <person name="Douglas A.E."/>
        </authorList>
    </citation>
    <scope>NUCLEOTIDE SEQUENCE [LARGE SCALE GENOMIC DNA]</scope>
    <source>
        <strain evidence="2 3">DmCS_006</strain>
    </source>
</reference>
<name>A0A095BCE9_9PROT</name>